<dbReference type="AlphaFoldDB" id="A0A3S3E858"/>
<dbReference type="OrthoDB" id="3478924at2"/>
<proteinExistence type="predicted"/>
<dbReference type="Pfam" id="PF21006">
    <property type="entry name" value="NHase_beta_N"/>
    <property type="match status" value="1"/>
</dbReference>
<evidence type="ECO:0000313" key="3">
    <source>
        <dbReference type="Proteomes" id="UP000286208"/>
    </source>
</evidence>
<feature type="domain" description="Nitrile hydratase beta subunit-like N-terminal" evidence="1">
    <location>
        <begin position="29"/>
        <end position="106"/>
    </location>
</feature>
<organism evidence="2 3">
    <name type="scientific">Prescottella agglutinans</name>
    <dbReference type="NCBI Taxonomy" id="1644129"/>
    <lineage>
        <taxon>Bacteria</taxon>
        <taxon>Bacillati</taxon>
        <taxon>Actinomycetota</taxon>
        <taxon>Actinomycetes</taxon>
        <taxon>Mycobacteriales</taxon>
        <taxon>Nocardiaceae</taxon>
        <taxon>Prescottella</taxon>
    </lineage>
</organism>
<dbReference type="Gene3D" id="1.10.472.20">
    <property type="entry name" value="Nitrile hydratase, beta subunit"/>
    <property type="match status" value="1"/>
</dbReference>
<reference evidence="2 3" key="1">
    <citation type="submission" date="2018-11" db="EMBL/GenBank/DDBJ databases">
        <title>Rhodococcus spongicola sp. nov. and Rhodococcus xishaensis sp. nov. from marine sponges.</title>
        <authorList>
            <person name="Li L."/>
            <person name="Lin H.W."/>
        </authorList>
    </citation>
    <scope>NUCLEOTIDE SEQUENCE [LARGE SCALE GENOMIC DNA]</scope>
    <source>
        <strain evidence="2 3">CCTCC AB2014297</strain>
    </source>
</reference>
<dbReference type="EMBL" id="RKLP01000010">
    <property type="protein sequence ID" value="RVW07940.1"/>
    <property type="molecule type" value="Genomic_DNA"/>
</dbReference>
<dbReference type="Proteomes" id="UP000286208">
    <property type="component" value="Unassembled WGS sequence"/>
</dbReference>
<evidence type="ECO:0000259" key="1">
    <source>
        <dbReference type="Pfam" id="PF21006"/>
    </source>
</evidence>
<dbReference type="InterPro" id="IPR049054">
    <property type="entry name" value="CN_hydtase_beta-like_N"/>
</dbReference>
<protein>
    <submittedName>
        <fullName evidence="2">Nitrile hydratase subunit beta</fullName>
    </submittedName>
</protein>
<evidence type="ECO:0000313" key="2">
    <source>
        <dbReference type="EMBL" id="RVW07940.1"/>
    </source>
</evidence>
<gene>
    <name evidence="2" type="ORF">EGT67_18560</name>
</gene>
<accession>A0A3S3E858</accession>
<name>A0A3S3E858_9NOCA</name>
<keyword evidence="3" id="KW-1185">Reference proteome</keyword>
<comment type="caution">
    <text evidence="2">The sequence shown here is derived from an EMBL/GenBank/DDBJ whole genome shotgun (WGS) entry which is preliminary data.</text>
</comment>
<sequence length="110" mass="12699">MTTTQGYEVILRTLQRGSERAGDLDDTDRKPDPWESAMQATCECLSWRGSWDNLERRHTEDELGETVYSQFPVHSRSAITTAHTFLDRGIVSQDELRAKMEQVRARLERA</sequence>
<dbReference type="InterPro" id="IPR008990">
    <property type="entry name" value="Elect_transpt_acc-like_dom_sf"/>
</dbReference>
<dbReference type="SUPFAM" id="SSF50090">
    <property type="entry name" value="Electron transport accessory proteins"/>
    <property type="match status" value="1"/>
</dbReference>
<dbReference type="InterPro" id="IPR042262">
    <property type="entry name" value="CN_hydtase_beta_C"/>
</dbReference>
<dbReference type="RefSeq" id="WP_127917569.1">
    <property type="nucleotide sequence ID" value="NZ_RKLP01000010.1"/>
</dbReference>